<accession>A0A7R8V2R4</accession>
<dbReference type="EMBL" id="LR899014">
    <property type="protein sequence ID" value="CAD7091786.1"/>
    <property type="molecule type" value="Genomic_DNA"/>
</dbReference>
<organism evidence="1 2">
    <name type="scientific">Hermetia illucens</name>
    <name type="common">Black soldier fly</name>
    <dbReference type="NCBI Taxonomy" id="343691"/>
    <lineage>
        <taxon>Eukaryota</taxon>
        <taxon>Metazoa</taxon>
        <taxon>Ecdysozoa</taxon>
        <taxon>Arthropoda</taxon>
        <taxon>Hexapoda</taxon>
        <taxon>Insecta</taxon>
        <taxon>Pterygota</taxon>
        <taxon>Neoptera</taxon>
        <taxon>Endopterygota</taxon>
        <taxon>Diptera</taxon>
        <taxon>Brachycera</taxon>
        <taxon>Stratiomyomorpha</taxon>
        <taxon>Stratiomyidae</taxon>
        <taxon>Hermetiinae</taxon>
        <taxon>Hermetia</taxon>
    </lineage>
</organism>
<proteinExistence type="predicted"/>
<protein>
    <submittedName>
        <fullName evidence="1">Uncharacterized protein</fullName>
    </submittedName>
</protein>
<dbReference type="InParanoid" id="A0A7R8V2R4"/>
<reference evidence="1 2" key="1">
    <citation type="submission" date="2020-11" db="EMBL/GenBank/DDBJ databases">
        <authorList>
            <person name="Wallbank WR R."/>
            <person name="Pardo Diaz C."/>
            <person name="Kozak K."/>
            <person name="Martin S."/>
            <person name="Jiggins C."/>
            <person name="Moest M."/>
            <person name="Warren A I."/>
            <person name="Generalovic N T."/>
            <person name="Byers J.R.P. K."/>
            <person name="Montejo-Kovacevich G."/>
            <person name="Yen C E."/>
        </authorList>
    </citation>
    <scope>NUCLEOTIDE SEQUENCE [LARGE SCALE GENOMIC DNA]</scope>
</reference>
<evidence type="ECO:0000313" key="1">
    <source>
        <dbReference type="EMBL" id="CAD7091786.1"/>
    </source>
</evidence>
<keyword evidence="2" id="KW-1185">Reference proteome</keyword>
<dbReference type="AlphaFoldDB" id="A0A7R8V2R4"/>
<dbReference type="Proteomes" id="UP000594454">
    <property type="component" value="Chromosome 6"/>
</dbReference>
<gene>
    <name evidence="1" type="ORF">HERILL_LOCUS14186</name>
</gene>
<sequence length="69" mass="8004">MGKSGSCCFVIQYQRVEETRRTRVSYCCAFTTCLTSIFSTRFAPPARSCFLNFGEILRQSLVRRSIFYI</sequence>
<evidence type="ECO:0000313" key="2">
    <source>
        <dbReference type="Proteomes" id="UP000594454"/>
    </source>
</evidence>
<name>A0A7R8V2R4_HERIL</name>